<dbReference type="OrthoDB" id="10178at2157"/>
<evidence type="ECO:0000256" key="1">
    <source>
        <dbReference type="ARBA" id="ARBA00005104"/>
    </source>
</evidence>
<dbReference type="SUPFAM" id="SSF53597">
    <property type="entry name" value="Dihydrofolate reductase-like"/>
    <property type="match status" value="1"/>
</dbReference>
<dbReference type="Gene3D" id="3.40.430.10">
    <property type="entry name" value="Dihydrofolate Reductase, subunit A"/>
    <property type="match status" value="1"/>
</dbReference>
<dbReference type="GO" id="GO:0008703">
    <property type="term" value="F:5-amino-6-(5-phosphoribosylamino)uracil reductase activity"/>
    <property type="evidence" value="ECO:0007669"/>
    <property type="project" value="InterPro"/>
</dbReference>
<protein>
    <recommendedName>
        <fullName evidence="9">2,5-diamino-6-(ribosylamino)-4(3H)-pyrimidinone 5'-phosphate reductase</fullName>
        <ecNumber evidence="9">1.1.1.302</ecNumber>
    </recommendedName>
</protein>
<comment type="pathway">
    <text evidence="1">Cofactor biosynthesis; riboflavin biosynthesis.</text>
</comment>
<dbReference type="InterPro" id="IPR024072">
    <property type="entry name" value="DHFR-like_dom_sf"/>
</dbReference>
<dbReference type="UniPathway" id="UPA00275"/>
<comment type="catalytic activity">
    <reaction evidence="7">
        <text>2,5-diamino-6-(1-D-ribitylamino)pyrimidin-4(3H)-one 5'-phosphate + NAD(+) = 2,5-diamino-6-(1-D-ribosylamino)pyrimidin-4(3H)-one 5'-phosphate + NADH + H(+)</text>
        <dbReference type="Rhea" id="RHEA:27274"/>
        <dbReference type="ChEBI" id="CHEBI:15378"/>
        <dbReference type="ChEBI" id="CHEBI:57540"/>
        <dbReference type="ChEBI" id="CHEBI:57945"/>
        <dbReference type="ChEBI" id="CHEBI:58890"/>
        <dbReference type="ChEBI" id="CHEBI:59545"/>
        <dbReference type="EC" id="1.1.1.302"/>
    </reaction>
</comment>
<comment type="similarity">
    <text evidence="2">Belongs to the HTP reductase family.</text>
</comment>
<organism evidence="12 13">
    <name type="scientific">Halolamina pelagica</name>
    <dbReference type="NCBI Taxonomy" id="699431"/>
    <lineage>
        <taxon>Archaea</taxon>
        <taxon>Methanobacteriati</taxon>
        <taxon>Methanobacteriota</taxon>
        <taxon>Stenosarchaea group</taxon>
        <taxon>Halobacteria</taxon>
        <taxon>Halobacteriales</taxon>
        <taxon>Haloferacaceae</taxon>
    </lineage>
</organism>
<name>A0A1I5MIB8_9EURY</name>
<sequence length="226" mass="23727">MHVHVNAAESVDGKLSTREREQVAISGPADFDRMDALRAESDGVLVGVGTVLADDPSLTVKDDERRDRRERDGEPATPARIVADSRARTPPDAEILGDAAATYVLVSEDADEADVAALSAAGATVVTAGSGRVDLPAAFERLEDHGVERLLVEGGGELIFSLFDAGLVDRLTVYVGPVVIGGRDAPTLADGEGFTDPDAFPSLSLEDVERLDDGVVLTYDAGAEEQ</sequence>
<comment type="subunit">
    <text evidence="3">Homodimer.</text>
</comment>
<dbReference type="Proteomes" id="UP000183769">
    <property type="component" value="Unassembled WGS sequence"/>
</dbReference>
<feature type="domain" description="Bacterial bifunctional deaminase-reductase C-terminal" evidence="11">
    <location>
        <begin position="2"/>
        <end position="217"/>
    </location>
</feature>
<evidence type="ECO:0000256" key="9">
    <source>
        <dbReference type="NCBIfam" id="TIGR01508"/>
    </source>
</evidence>
<dbReference type="GO" id="GO:0050661">
    <property type="term" value="F:NADP binding"/>
    <property type="evidence" value="ECO:0007669"/>
    <property type="project" value="InterPro"/>
</dbReference>
<feature type="compositionally biased region" description="Basic and acidic residues" evidence="10">
    <location>
        <begin position="11"/>
        <end position="21"/>
    </location>
</feature>
<reference evidence="13" key="1">
    <citation type="submission" date="2016-10" db="EMBL/GenBank/DDBJ databases">
        <authorList>
            <person name="Varghese N."/>
            <person name="Submissions S."/>
        </authorList>
    </citation>
    <scope>NUCLEOTIDE SEQUENCE [LARGE SCALE GENOMIC DNA]</scope>
    <source>
        <strain evidence="13">CGMCC 1.10329</strain>
    </source>
</reference>
<dbReference type="AlphaFoldDB" id="A0A1I5MIB8"/>
<evidence type="ECO:0000256" key="2">
    <source>
        <dbReference type="ARBA" id="ARBA00009723"/>
    </source>
</evidence>
<evidence type="ECO:0000256" key="4">
    <source>
        <dbReference type="ARBA" id="ARBA00022619"/>
    </source>
</evidence>
<evidence type="ECO:0000256" key="5">
    <source>
        <dbReference type="ARBA" id="ARBA00022857"/>
    </source>
</evidence>
<dbReference type="InterPro" id="IPR050765">
    <property type="entry name" value="Riboflavin_Biosynth_HTPR"/>
</dbReference>
<keyword evidence="4" id="KW-0686">Riboflavin biosynthesis</keyword>
<dbReference type="InterPro" id="IPR006401">
    <property type="entry name" value="Rib_reduct_arc"/>
</dbReference>
<dbReference type="NCBIfam" id="TIGR01508">
    <property type="entry name" value="rib_reduct_arch"/>
    <property type="match status" value="1"/>
</dbReference>
<dbReference type="InterPro" id="IPR011549">
    <property type="entry name" value="RibD_C"/>
</dbReference>
<keyword evidence="6" id="KW-0560">Oxidoreductase</keyword>
<feature type="compositionally biased region" description="Basic and acidic residues" evidence="10">
    <location>
        <begin position="60"/>
        <end position="74"/>
    </location>
</feature>
<comment type="catalytic activity">
    <reaction evidence="8">
        <text>2,5-diamino-6-(1-D-ribitylamino)pyrimidin-4(3H)-one 5'-phosphate + NADP(+) = 2,5-diamino-6-(1-D-ribosylamino)pyrimidin-4(3H)-one 5'-phosphate + NADPH + H(+)</text>
        <dbReference type="Rhea" id="RHEA:27278"/>
        <dbReference type="ChEBI" id="CHEBI:15378"/>
        <dbReference type="ChEBI" id="CHEBI:57783"/>
        <dbReference type="ChEBI" id="CHEBI:58349"/>
        <dbReference type="ChEBI" id="CHEBI:58890"/>
        <dbReference type="ChEBI" id="CHEBI:59545"/>
        <dbReference type="EC" id="1.1.1.302"/>
    </reaction>
</comment>
<evidence type="ECO:0000259" key="11">
    <source>
        <dbReference type="Pfam" id="PF01872"/>
    </source>
</evidence>
<keyword evidence="13" id="KW-1185">Reference proteome</keyword>
<feature type="region of interest" description="Disordered" evidence="10">
    <location>
        <begin position="57"/>
        <end position="79"/>
    </location>
</feature>
<dbReference type="RefSeq" id="WP_074874861.1">
    <property type="nucleotide sequence ID" value="NZ_FOXI01000001.1"/>
</dbReference>
<proteinExistence type="inferred from homology"/>
<dbReference type="Pfam" id="PF01872">
    <property type="entry name" value="RibD_C"/>
    <property type="match status" value="1"/>
</dbReference>
<dbReference type="PANTHER" id="PTHR38011">
    <property type="entry name" value="DIHYDROFOLATE REDUCTASE FAMILY PROTEIN (AFU_ORTHOLOGUE AFUA_8G06820)"/>
    <property type="match status" value="1"/>
</dbReference>
<evidence type="ECO:0000256" key="3">
    <source>
        <dbReference type="ARBA" id="ARBA00011738"/>
    </source>
</evidence>
<gene>
    <name evidence="12" type="ORF">SAMN05216277_101287</name>
</gene>
<evidence type="ECO:0000256" key="6">
    <source>
        <dbReference type="ARBA" id="ARBA00023002"/>
    </source>
</evidence>
<dbReference type="PANTHER" id="PTHR38011:SF7">
    <property type="entry name" value="2,5-DIAMINO-6-RIBOSYLAMINO-4(3H)-PYRIMIDINONE 5'-PHOSPHATE REDUCTASE"/>
    <property type="match status" value="1"/>
</dbReference>
<dbReference type="EC" id="1.1.1.302" evidence="9"/>
<evidence type="ECO:0000256" key="10">
    <source>
        <dbReference type="SAM" id="MobiDB-lite"/>
    </source>
</evidence>
<evidence type="ECO:0000256" key="8">
    <source>
        <dbReference type="ARBA" id="ARBA00049020"/>
    </source>
</evidence>
<evidence type="ECO:0000313" key="13">
    <source>
        <dbReference type="Proteomes" id="UP000183769"/>
    </source>
</evidence>
<dbReference type="InterPro" id="IPR002734">
    <property type="entry name" value="RibDG_C"/>
</dbReference>
<evidence type="ECO:0000256" key="7">
    <source>
        <dbReference type="ARBA" id="ARBA00047550"/>
    </source>
</evidence>
<feature type="region of interest" description="Disordered" evidence="10">
    <location>
        <begin position="1"/>
        <end position="21"/>
    </location>
</feature>
<keyword evidence="5" id="KW-0521">NADP</keyword>
<dbReference type="EMBL" id="FOXI01000001">
    <property type="protein sequence ID" value="SFP09388.1"/>
    <property type="molecule type" value="Genomic_DNA"/>
</dbReference>
<accession>A0A1I5MIB8</accession>
<dbReference type="GO" id="GO:0009231">
    <property type="term" value="P:riboflavin biosynthetic process"/>
    <property type="evidence" value="ECO:0007669"/>
    <property type="project" value="UniProtKB-UniPathway"/>
</dbReference>
<evidence type="ECO:0000313" key="12">
    <source>
        <dbReference type="EMBL" id="SFP09388.1"/>
    </source>
</evidence>
<dbReference type="NCBIfam" id="TIGR00227">
    <property type="entry name" value="ribD_Cterm"/>
    <property type="match status" value="1"/>
</dbReference>